<evidence type="ECO:0000313" key="3">
    <source>
        <dbReference type="Proteomes" id="UP001196413"/>
    </source>
</evidence>
<feature type="region of interest" description="Disordered" evidence="1">
    <location>
        <begin position="1"/>
        <end position="54"/>
    </location>
</feature>
<evidence type="ECO:0000313" key="2">
    <source>
        <dbReference type="EMBL" id="KAJ1360189.1"/>
    </source>
</evidence>
<sequence>MRDERSVSRGLCAGVSTVNPRKGPPGGEVTSLRADPNRTRNPVTRHPPSSNSTTASWVSLGWRVFIQKDVLQLCLNWPGLLLQETLEGEVFQMFQAGSGLNLDASGPLPGGHLR</sequence>
<feature type="compositionally biased region" description="Polar residues" evidence="1">
    <location>
        <begin position="39"/>
        <end position="54"/>
    </location>
</feature>
<reference evidence="2" key="1">
    <citation type="submission" date="2021-06" db="EMBL/GenBank/DDBJ databases">
        <title>Parelaphostrongylus tenuis whole genome reference sequence.</title>
        <authorList>
            <person name="Garwood T.J."/>
            <person name="Larsen P.A."/>
            <person name="Fountain-Jones N.M."/>
            <person name="Garbe J.R."/>
            <person name="Macchietto M.G."/>
            <person name="Kania S.A."/>
            <person name="Gerhold R.W."/>
            <person name="Richards J.E."/>
            <person name="Wolf T.M."/>
        </authorList>
    </citation>
    <scope>NUCLEOTIDE SEQUENCE</scope>
    <source>
        <strain evidence="2">MNPRO001-30</strain>
        <tissue evidence="2">Meninges</tissue>
    </source>
</reference>
<evidence type="ECO:0000256" key="1">
    <source>
        <dbReference type="SAM" id="MobiDB-lite"/>
    </source>
</evidence>
<proteinExistence type="predicted"/>
<dbReference type="AlphaFoldDB" id="A0AAD5QSQ0"/>
<gene>
    <name evidence="2" type="ORF">KIN20_019109</name>
</gene>
<dbReference type="Proteomes" id="UP001196413">
    <property type="component" value="Unassembled WGS sequence"/>
</dbReference>
<comment type="caution">
    <text evidence="2">The sequence shown here is derived from an EMBL/GenBank/DDBJ whole genome shotgun (WGS) entry which is preliminary data.</text>
</comment>
<accession>A0AAD5QSQ0</accession>
<dbReference type="EMBL" id="JAHQIW010003809">
    <property type="protein sequence ID" value="KAJ1360189.1"/>
    <property type="molecule type" value="Genomic_DNA"/>
</dbReference>
<keyword evidence="3" id="KW-1185">Reference proteome</keyword>
<name>A0AAD5QSQ0_PARTN</name>
<protein>
    <submittedName>
        <fullName evidence="2">Uncharacterized protein</fullName>
    </submittedName>
</protein>
<organism evidence="2 3">
    <name type="scientific">Parelaphostrongylus tenuis</name>
    <name type="common">Meningeal worm</name>
    <dbReference type="NCBI Taxonomy" id="148309"/>
    <lineage>
        <taxon>Eukaryota</taxon>
        <taxon>Metazoa</taxon>
        <taxon>Ecdysozoa</taxon>
        <taxon>Nematoda</taxon>
        <taxon>Chromadorea</taxon>
        <taxon>Rhabditida</taxon>
        <taxon>Rhabditina</taxon>
        <taxon>Rhabditomorpha</taxon>
        <taxon>Strongyloidea</taxon>
        <taxon>Metastrongylidae</taxon>
        <taxon>Parelaphostrongylus</taxon>
    </lineage>
</organism>